<evidence type="ECO:0000313" key="5">
    <source>
        <dbReference type="EMBL" id="RKR71632.1"/>
    </source>
</evidence>
<dbReference type="SUPFAM" id="SSF50249">
    <property type="entry name" value="Nucleic acid-binding proteins"/>
    <property type="match status" value="1"/>
</dbReference>
<dbReference type="Proteomes" id="UP000280099">
    <property type="component" value="Unassembled WGS sequence"/>
</dbReference>
<keyword evidence="2" id="KW-0233">DNA recombination</keyword>
<feature type="region of interest" description="Disordered" evidence="4">
    <location>
        <begin position="111"/>
        <end position="186"/>
    </location>
</feature>
<dbReference type="EMBL" id="RBJC01000007">
    <property type="protein sequence ID" value="RKR71632.1"/>
    <property type="molecule type" value="Genomic_DNA"/>
</dbReference>
<feature type="short sequence motif" description="Important for interaction with partner proteins" evidence="2">
    <location>
        <begin position="181"/>
        <end position="186"/>
    </location>
</feature>
<dbReference type="InterPro" id="IPR000424">
    <property type="entry name" value="Primosome_PriB/ssb"/>
</dbReference>
<dbReference type="HAMAP" id="MF_00984">
    <property type="entry name" value="SSB"/>
    <property type="match status" value="1"/>
</dbReference>
<dbReference type="PANTHER" id="PTHR10302:SF27">
    <property type="entry name" value="SINGLE-STRANDED DNA-BINDING PROTEIN"/>
    <property type="match status" value="1"/>
</dbReference>
<dbReference type="InterPro" id="IPR011344">
    <property type="entry name" value="ssDNA-bd"/>
</dbReference>
<reference evidence="5 6" key="1">
    <citation type="submission" date="2018-10" db="EMBL/GenBank/DDBJ databases">
        <title>Genomic Encyclopedia of Type Strains, Phase IV (KMG-IV): sequencing the most valuable type-strain genomes for metagenomic binning, comparative biology and taxonomic classification.</title>
        <authorList>
            <person name="Goeker M."/>
        </authorList>
    </citation>
    <scope>NUCLEOTIDE SEQUENCE [LARGE SCALE GENOMIC DNA]</scope>
    <source>
        <strain evidence="5 6">DSM 23800</strain>
    </source>
</reference>
<dbReference type="GO" id="GO:0006260">
    <property type="term" value="P:DNA replication"/>
    <property type="evidence" value="ECO:0007669"/>
    <property type="project" value="UniProtKB-UniRule"/>
</dbReference>
<feature type="compositionally biased region" description="Low complexity" evidence="4">
    <location>
        <begin position="161"/>
        <end position="171"/>
    </location>
</feature>
<keyword evidence="2" id="KW-0234">DNA repair</keyword>
<organism evidence="5 6">
    <name type="scientific">Otariodibacter oris</name>
    <dbReference type="NCBI Taxonomy" id="1032623"/>
    <lineage>
        <taxon>Bacteria</taxon>
        <taxon>Pseudomonadati</taxon>
        <taxon>Pseudomonadota</taxon>
        <taxon>Gammaproteobacteria</taxon>
        <taxon>Pasteurellales</taxon>
        <taxon>Pasteurellaceae</taxon>
        <taxon>Otariodibacter</taxon>
    </lineage>
</organism>
<comment type="subunit">
    <text evidence="2">Homotetramer.</text>
</comment>
<keyword evidence="6" id="KW-1185">Reference proteome</keyword>
<dbReference type="Gene3D" id="2.40.50.140">
    <property type="entry name" value="Nucleic acid-binding proteins"/>
    <property type="match status" value="1"/>
</dbReference>
<dbReference type="GO" id="GO:0006310">
    <property type="term" value="P:DNA recombination"/>
    <property type="evidence" value="ECO:0007669"/>
    <property type="project" value="UniProtKB-UniRule"/>
</dbReference>
<evidence type="ECO:0000256" key="1">
    <source>
        <dbReference type="ARBA" id="ARBA00023125"/>
    </source>
</evidence>
<comment type="caution">
    <text evidence="2">Lacks conserved residue(s) required for the propagation of feature annotation.</text>
</comment>
<keyword evidence="1 2" id="KW-0238">DNA-binding</keyword>
<dbReference type="InterPro" id="IPR012340">
    <property type="entry name" value="NA-bd_OB-fold"/>
</dbReference>
<keyword evidence="2" id="KW-0235">DNA replication</keyword>
<keyword evidence="2" id="KW-0227">DNA damage</keyword>
<dbReference type="CDD" id="cd04496">
    <property type="entry name" value="SSB_OBF"/>
    <property type="match status" value="1"/>
</dbReference>
<dbReference type="RefSeq" id="WP_121123354.1">
    <property type="nucleotide sequence ID" value="NZ_CP016604.1"/>
</dbReference>
<dbReference type="GO" id="GO:0006281">
    <property type="term" value="P:DNA repair"/>
    <property type="evidence" value="ECO:0007669"/>
    <property type="project" value="UniProtKB-UniRule"/>
</dbReference>
<evidence type="ECO:0000256" key="4">
    <source>
        <dbReference type="SAM" id="MobiDB-lite"/>
    </source>
</evidence>
<protein>
    <recommendedName>
        <fullName evidence="2 3">Single-stranded DNA-binding protein</fullName>
        <shortName evidence="2">SSB</shortName>
    </recommendedName>
</protein>
<evidence type="ECO:0000256" key="2">
    <source>
        <dbReference type="HAMAP-Rule" id="MF_00984"/>
    </source>
</evidence>
<sequence>MASVNKVIIVGNLGNDPDMRTMPNGDAVANISVATTESWTDKNTGERRENTEWHRIVFFRRQAEVVGQYLRKGSQVYVEGRLRTRKWQDQNGQDRYTTEIQGDVLQMLGGRNAQAGGYNDGQNQGGWNNSAPAPRANNNNYNQGGYNDNYSQSNNFGGGSKAPAQQAKPAPQAEPPMDNFDDDIPF</sequence>
<feature type="compositionally biased region" description="Low complexity" evidence="4">
    <location>
        <begin position="128"/>
        <end position="152"/>
    </location>
</feature>
<proteinExistence type="inferred from homology"/>
<dbReference type="PROSITE" id="PS50935">
    <property type="entry name" value="SSB"/>
    <property type="match status" value="1"/>
</dbReference>
<dbReference type="GO" id="GO:0003697">
    <property type="term" value="F:single-stranded DNA binding"/>
    <property type="evidence" value="ECO:0007669"/>
    <property type="project" value="UniProtKB-UniRule"/>
</dbReference>
<accession>A0A420XFP6</accession>
<dbReference type="AlphaFoldDB" id="A0A420XFP6"/>
<dbReference type="Pfam" id="PF00436">
    <property type="entry name" value="SSB"/>
    <property type="match status" value="1"/>
</dbReference>
<dbReference type="GO" id="GO:0009295">
    <property type="term" value="C:nucleoid"/>
    <property type="evidence" value="ECO:0007669"/>
    <property type="project" value="TreeGrafter"/>
</dbReference>
<evidence type="ECO:0000256" key="3">
    <source>
        <dbReference type="RuleBase" id="RU000524"/>
    </source>
</evidence>
<comment type="caution">
    <text evidence="5">The sequence shown here is derived from an EMBL/GenBank/DDBJ whole genome shotgun (WGS) entry which is preliminary data.</text>
</comment>
<gene>
    <name evidence="5" type="ORF">DES31_1364</name>
</gene>
<dbReference type="OrthoDB" id="9809878at2"/>
<name>A0A420XFP6_9PAST</name>
<dbReference type="PANTHER" id="PTHR10302">
    <property type="entry name" value="SINGLE-STRANDED DNA-BINDING PROTEIN"/>
    <property type="match status" value="1"/>
</dbReference>
<comment type="function">
    <text evidence="2">Plays an important role in DNA replication, recombination and repair. Binds to ssDNA and to an array of partner proteins to recruit them to their sites of action during DNA metabolism.</text>
</comment>
<dbReference type="NCBIfam" id="TIGR00621">
    <property type="entry name" value="ssb"/>
    <property type="match status" value="1"/>
</dbReference>
<evidence type="ECO:0000313" key="6">
    <source>
        <dbReference type="Proteomes" id="UP000280099"/>
    </source>
</evidence>